<feature type="transmembrane region" description="Helical" evidence="4">
    <location>
        <begin position="152"/>
        <end position="174"/>
    </location>
</feature>
<name>A0A5E4W5N5_9BURK</name>
<feature type="transmembrane region" description="Helical" evidence="4">
    <location>
        <begin position="186"/>
        <end position="205"/>
    </location>
</feature>
<dbReference type="Gene3D" id="1.20.1250.20">
    <property type="entry name" value="MFS general substrate transporter like domains"/>
    <property type="match status" value="2"/>
</dbReference>
<dbReference type="InterPro" id="IPR036259">
    <property type="entry name" value="MFS_trans_sf"/>
</dbReference>
<protein>
    <submittedName>
        <fullName evidence="6">Putative MFS-type transporter YhjX</fullName>
    </submittedName>
</protein>
<feature type="transmembrane region" description="Helical" evidence="4">
    <location>
        <begin position="237"/>
        <end position="257"/>
    </location>
</feature>
<feature type="domain" description="Major facilitator superfamily (MFS) profile" evidence="5">
    <location>
        <begin position="25"/>
        <end position="415"/>
    </location>
</feature>
<dbReference type="GO" id="GO:0022857">
    <property type="term" value="F:transmembrane transporter activity"/>
    <property type="evidence" value="ECO:0007669"/>
    <property type="project" value="InterPro"/>
</dbReference>
<feature type="transmembrane region" description="Helical" evidence="4">
    <location>
        <begin position="326"/>
        <end position="349"/>
    </location>
</feature>
<dbReference type="PANTHER" id="PTHR11360:SF284">
    <property type="entry name" value="EG:103B4.3 PROTEIN-RELATED"/>
    <property type="match status" value="1"/>
</dbReference>
<dbReference type="InterPro" id="IPR050327">
    <property type="entry name" value="Proton-linked_MCT"/>
</dbReference>
<dbReference type="InterPro" id="IPR020846">
    <property type="entry name" value="MFS_dom"/>
</dbReference>
<dbReference type="AlphaFoldDB" id="A0A5E4W5N5"/>
<feature type="transmembrane region" description="Helical" evidence="4">
    <location>
        <begin position="92"/>
        <end position="112"/>
    </location>
</feature>
<feature type="transmembrane region" description="Helical" evidence="4">
    <location>
        <begin position="23"/>
        <end position="51"/>
    </location>
</feature>
<gene>
    <name evidence="6" type="primary">yhjX</name>
    <name evidence="6" type="ORF">PPN31114_03113</name>
</gene>
<evidence type="ECO:0000256" key="1">
    <source>
        <dbReference type="ARBA" id="ARBA00022692"/>
    </source>
</evidence>
<dbReference type="PROSITE" id="PS50850">
    <property type="entry name" value="MFS"/>
    <property type="match status" value="1"/>
</dbReference>
<dbReference type="EMBL" id="CABPSK010000002">
    <property type="protein sequence ID" value="VVE20257.1"/>
    <property type="molecule type" value="Genomic_DNA"/>
</dbReference>
<feature type="transmembrane region" description="Helical" evidence="4">
    <location>
        <begin position="390"/>
        <end position="411"/>
    </location>
</feature>
<dbReference type="PANTHER" id="PTHR11360">
    <property type="entry name" value="MONOCARBOXYLATE TRANSPORTER"/>
    <property type="match status" value="1"/>
</dbReference>
<feature type="transmembrane region" description="Helical" evidence="4">
    <location>
        <begin position="361"/>
        <end position="384"/>
    </location>
</feature>
<reference evidence="6 7" key="1">
    <citation type="submission" date="2019-08" db="EMBL/GenBank/DDBJ databases">
        <authorList>
            <person name="Peeters C."/>
        </authorList>
    </citation>
    <scope>NUCLEOTIDE SEQUENCE [LARGE SCALE GENOMIC DNA]</scope>
    <source>
        <strain evidence="6 7">LMG 31114</strain>
    </source>
</reference>
<dbReference type="GeneID" id="300405127"/>
<dbReference type="RefSeq" id="WP_150680312.1">
    <property type="nucleotide sequence ID" value="NZ_CABPSK010000002.1"/>
</dbReference>
<dbReference type="Pfam" id="PF07690">
    <property type="entry name" value="MFS_1"/>
    <property type="match status" value="1"/>
</dbReference>
<keyword evidence="2 4" id="KW-1133">Transmembrane helix</keyword>
<dbReference type="InterPro" id="IPR011701">
    <property type="entry name" value="MFS"/>
</dbReference>
<feature type="transmembrane region" description="Helical" evidence="4">
    <location>
        <begin position="269"/>
        <end position="291"/>
    </location>
</feature>
<accession>A0A5E4W5N5</accession>
<feature type="transmembrane region" description="Helical" evidence="4">
    <location>
        <begin position="303"/>
        <end position="320"/>
    </location>
</feature>
<feature type="transmembrane region" description="Helical" evidence="4">
    <location>
        <begin position="118"/>
        <end position="140"/>
    </location>
</feature>
<dbReference type="Proteomes" id="UP000366945">
    <property type="component" value="Unassembled WGS sequence"/>
</dbReference>
<evidence type="ECO:0000259" key="5">
    <source>
        <dbReference type="PROSITE" id="PS50850"/>
    </source>
</evidence>
<keyword evidence="7" id="KW-1185">Reference proteome</keyword>
<dbReference type="CDD" id="cd17355">
    <property type="entry name" value="MFS_YcxA_like"/>
    <property type="match status" value="1"/>
</dbReference>
<proteinExistence type="predicted"/>
<keyword evidence="1 4" id="KW-0812">Transmembrane</keyword>
<dbReference type="OrthoDB" id="3573349at2"/>
<evidence type="ECO:0000256" key="3">
    <source>
        <dbReference type="ARBA" id="ARBA00023136"/>
    </source>
</evidence>
<keyword evidence="3 4" id="KW-0472">Membrane</keyword>
<feature type="transmembrane region" description="Helical" evidence="4">
    <location>
        <begin position="63"/>
        <end position="85"/>
    </location>
</feature>
<dbReference type="SUPFAM" id="SSF103473">
    <property type="entry name" value="MFS general substrate transporter"/>
    <property type="match status" value="1"/>
</dbReference>
<evidence type="ECO:0000313" key="7">
    <source>
        <dbReference type="Proteomes" id="UP000366945"/>
    </source>
</evidence>
<sequence>MKQGNITSAGNVRSEGKRTNEPWLMVIYATIGAGVCSTAVILMTVGVFIRALGAAHGWDRGQISGALSICAISLAVATPVIGALIDRFHLRTVLVTSLLTYGATVLAVPLMVKTWGITGFFLAFFLIGVFGAGSNTIVYLRVISGWFDRSRGLALGISMAGVALGGAIAAPFAAAMIQRFGWEAGYYALGAMPIVLGVPLGLFLLREAPSEGNVSGRAAGVLGAAGSTLTQALSSRAFWLVGISAFLMAVAINGAQIHLVPMLLDRGVALSSAAFATTVLAVAALIGRVAAGYLFDRIFAPRAAIGIFALSCVGCAGLLATNAPGSVYLCAALLGFGAGAESDLLGYLISRYFGLDHFGKIFGWVFASFMAGSAVGPVVFGMGFDASGSYAMPLYLACVALLAVCALCAMMPRYAPVQEAQLESAA</sequence>
<evidence type="ECO:0000256" key="2">
    <source>
        <dbReference type="ARBA" id="ARBA00022989"/>
    </source>
</evidence>
<organism evidence="6 7">
    <name type="scientific">Pandoraea pneumonica</name>
    <dbReference type="NCBI Taxonomy" id="2508299"/>
    <lineage>
        <taxon>Bacteria</taxon>
        <taxon>Pseudomonadati</taxon>
        <taxon>Pseudomonadota</taxon>
        <taxon>Betaproteobacteria</taxon>
        <taxon>Burkholderiales</taxon>
        <taxon>Burkholderiaceae</taxon>
        <taxon>Pandoraea</taxon>
    </lineage>
</organism>
<evidence type="ECO:0000313" key="6">
    <source>
        <dbReference type="EMBL" id="VVE20257.1"/>
    </source>
</evidence>
<evidence type="ECO:0000256" key="4">
    <source>
        <dbReference type="SAM" id="Phobius"/>
    </source>
</evidence>